<dbReference type="PATRIC" id="fig|294.194.peg.5270"/>
<dbReference type="EMBL" id="LCYA01000128">
    <property type="protein sequence ID" value="KWV85511.1"/>
    <property type="molecule type" value="Genomic_DNA"/>
</dbReference>
<proteinExistence type="predicted"/>
<protein>
    <submittedName>
        <fullName evidence="1">Uncharacterized protein</fullName>
    </submittedName>
</protein>
<reference evidence="1 2" key="1">
    <citation type="submission" date="2015-05" db="EMBL/GenBank/DDBJ databases">
        <title>A genomic and transcriptomic approach to investigate the blue pigment phenotype in Pseudomonas fluorescens.</title>
        <authorList>
            <person name="Andreani N.A."/>
            <person name="Cardazzo B."/>
        </authorList>
    </citation>
    <scope>NUCLEOTIDE SEQUENCE [LARGE SCALE GENOMIC DNA]</scope>
    <source>
        <strain evidence="1 2">Ps_22</strain>
    </source>
</reference>
<gene>
    <name evidence="1" type="ORF">PFLmoz3_04755</name>
</gene>
<accession>A0A120G6D7</accession>
<name>A0A120G6D7_PSEFL</name>
<organism evidence="1 2">
    <name type="scientific">Pseudomonas fluorescens</name>
    <dbReference type="NCBI Taxonomy" id="294"/>
    <lineage>
        <taxon>Bacteria</taxon>
        <taxon>Pseudomonadati</taxon>
        <taxon>Pseudomonadota</taxon>
        <taxon>Gammaproteobacteria</taxon>
        <taxon>Pseudomonadales</taxon>
        <taxon>Pseudomonadaceae</taxon>
        <taxon>Pseudomonas</taxon>
    </lineage>
</organism>
<dbReference type="Proteomes" id="UP000061348">
    <property type="component" value="Unassembled WGS sequence"/>
</dbReference>
<comment type="caution">
    <text evidence="1">The sequence shown here is derived from an EMBL/GenBank/DDBJ whole genome shotgun (WGS) entry which is preliminary data.</text>
</comment>
<evidence type="ECO:0000313" key="2">
    <source>
        <dbReference type="Proteomes" id="UP000061348"/>
    </source>
</evidence>
<sequence length="197" mass="19238">MGQGADLLVGEGHAQAQAQGVFAGEAVVHQVAELVGVAVQAAGEEALAGLREHGVADQAGFVLTVSEAAPGVVGVEAELAEQVVGAEEARYGSELGVGFDQVVAGGVGVFDEQAVLALGQLEGGRGGGVDRGEGCAGVVHGHEAATRGHAYHGQYAAGRLGARVVGVFAQVDVDAADGDAGLVVAEGAGQLGQGVVV</sequence>
<dbReference type="AlphaFoldDB" id="A0A120G6D7"/>
<evidence type="ECO:0000313" key="1">
    <source>
        <dbReference type="EMBL" id="KWV85511.1"/>
    </source>
</evidence>